<dbReference type="EC" id="2.7.13.3" evidence="3"/>
<dbReference type="SUPFAM" id="SSF158472">
    <property type="entry name" value="HAMP domain-like"/>
    <property type="match status" value="1"/>
</dbReference>
<evidence type="ECO:0000313" key="13">
    <source>
        <dbReference type="EMBL" id="GGE87573.1"/>
    </source>
</evidence>
<dbReference type="CDD" id="cd16922">
    <property type="entry name" value="HATPase_EvgS-ArcB-TorS-like"/>
    <property type="match status" value="1"/>
</dbReference>
<evidence type="ECO:0000256" key="2">
    <source>
        <dbReference type="ARBA" id="ARBA00004370"/>
    </source>
</evidence>
<sequence>MLTIVSRSLAAKVLLALTLVLLAMGASYFVLNKRLQRIEASFNHISRISNYAVAILRINKDIVEMQRDISVYGFSGSKTVFSKIIENFESIKTRLESVDLKSDELESQVYLNSMTQLISRYGENLDVLAKRYEIKTELTDVELPQIYLAAINELNGLKLTATNTEEILVITEHLNVWHELHRDASLFLAKKDYSKRAAVNKALAILSNKTPTNTELSKNRDYAKTYQQAFSKGVQANRNYLSLVNVVMAGDAIEFSTLADKLREQSLAKLQKIKREAQETVIKTDQTLRFLAVGVVIYIIALAIFFHLHISRAITRLTASFQYFLAGDLSAPIYDLKRNDEIGVLATAADRFRVLSQDLTQAKKTAEHTTKVKSEFLANMSHEIRTPMNGILGMARQLGRTKLTHEQMKMLNIIQSSGTGLLVIINDILDISKIEASKIELAPIPIHLNSLLDELKHLFAEQAKSKHIKLHISVADELLHCIFLADETRLKQVLINLLGNAIKFTEKGSVTLNVKINELGSDNLSIKFSVIDTGIGIAKENIGKLFEAFSQADASITRRFGGTGLGLAISSKLLNLMDAPLQVESEVGQGARFYFELKTTQVFEQSEFEVVNRQEPEEEQLDFSSLNVLVVEDNDINQVVIEAMLNEFGISSIKIAGDGEQAVALCKKHSEENNLQNNFDIIFMDMQMPVLDGPQATIRIRKMPAYKDTPIIALTANVLEADKQRCFAAGMNDFVAKPIDYQCVKTALLKWCLNECHK</sequence>
<dbReference type="PROSITE" id="PS50885">
    <property type="entry name" value="HAMP"/>
    <property type="match status" value="1"/>
</dbReference>
<evidence type="ECO:0000256" key="1">
    <source>
        <dbReference type="ARBA" id="ARBA00000085"/>
    </source>
</evidence>
<feature type="modified residue" description="4-aspartylphosphate" evidence="8">
    <location>
        <position position="685"/>
    </location>
</feature>
<feature type="domain" description="HAMP" evidence="12">
    <location>
        <begin position="308"/>
        <end position="361"/>
    </location>
</feature>
<dbReference type="CDD" id="cd17546">
    <property type="entry name" value="REC_hyHK_CKI1_RcsC-like"/>
    <property type="match status" value="1"/>
</dbReference>
<dbReference type="EMBL" id="BMIT01000003">
    <property type="protein sequence ID" value="GGE87573.1"/>
    <property type="molecule type" value="Genomic_DNA"/>
</dbReference>
<dbReference type="PANTHER" id="PTHR45339">
    <property type="entry name" value="HYBRID SIGNAL TRANSDUCTION HISTIDINE KINASE J"/>
    <property type="match status" value="1"/>
</dbReference>
<evidence type="ECO:0000256" key="9">
    <source>
        <dbReference type="SAM" id="Phobius"/>
    </source>
</evidence>
<dbReference type="InterPro" id="IPR036097">
    <property type="entry name" value="HisK_dim/P_sf"/>
</dbReference>
<evidence type="ECO:0000256" key="6">
    <source>
        <dbReference type="ARBA" id="ARBA00022777"/>
    </source>
</evidence>
<dbReference type="CDD" id="cd00082">
    <property type="entry name" value="HisKA"/>
    <property type="match status" value="1"/>
</dbReference>
<dbReference type="SMART" id="SM00388">
    <property type="entry name" value="HisKA"/>
    <property type="match status" value="1"/>
</dbReference>
<feature type="transmembrane region" description="Helical" evidence="9">
    <location>
        <begin position="288"/>
        <end position="308"/>
    </location>
</feature>
<dbReference type="InterPro" id="IPR003661">
    <property type="entry name" value="HisK_dim/P_dom"/>
</dbReference>
<name>A0ABQ1T7V7_9GAMM</name>
<dbReference type="Gene3D" id="6.10.340.10">
    <property type="match status" value="1"/>
</dbReference>
<dbReference type="InterPro" id="IPR003660">
    <property type="entry name" value="HAMP_dom"/>
</dbReference>
<dbReference type="Proteomes" id="UP000638462">
    <property type="component" value="Unassembled WGS sequence"/>
</dbReference>
<feature type="domain" description="Response regulatory" evidence="11">
    <location>
        <begin position="627"/>
        <end position="752"/>
    </location>
</feature>
<keyword evidence="9" id="KW-0472">Membrane</keyword>
<keyword evidence="14" id="KW-1185">Reference proteome</keyword>
<dbReference type="InterPro" id="IPR001789">
    <property type="entry name" value="Sig_transdc_resp-reg_receiver"/>
</dbReference>
<dbReference type="InterPro" id="IPR004358">
    <property type="entry name" value="Sig_transdc_His_kin-like_C"/>
</dbReference>
<dbReference type="InterPro" id="IPR005467">
    <property type="entry name" value="His_kinase_dom"/>
</dbReference>
<comment type="subcellular location">
    <subcellularLocation>
        <location evidence="2">Membrane</location>
    </subcellularLocation>
</comment>
<dbReference type="PROSITE" id="PS50109">
    <property type="entry name" value="HIS_KIN"/>
    <property type="match status" value="1"/>
</dbReference>
<dbReference type="Gene3D" id="1.10.287.130">
    <property type="match status" value="1"/>
</dbReference>
<comment type="catalytic activity">
    <reaction evidence="1">
        <text>ATP + protein L-histidine = ADP + protein N-phospho-L-histidine.</text>
        <dbReference type="EC" id="2.7.13.3"/>
    </reaction>
</comment>
<evidence type="ECO:0000256" key="8">
    <source>
        <dbReference type="PROSITE-ProRule" id="PRU00169"/>
    </source>
</evidence>
<keyword evidence="9" id="KW-0812">Transmembrane</keyword>
<dbReference type="SUPFAM" id="SSF47384">
    <property type="entry name" value="Homodimeric domain of signal transducing histidine kinase"/>
    <property type="match status" value="1"/>
</dbReference>
<dbReference type="PANTHER" id="PTHR45339:SF1">
    <property type="entry name" value="HYBRID SIGNAL TRANSDUCTION HISTIDINE KINASE J"/>
    <property type="match status" value="1"/>
</dbReference>
<comment type="caution">
    <text evidence="13">The sequence shown here is derived from an EMBL/GenBank/DDBJ whole genome shotgun (WGS) entry which is preliminary data.</text>
</comment>
<evidence type="ECO:0000259" key="10">
    <source>
        <dbReference type="PROSITE" id="PS50109"/>
    </source>
</evidence>
<reference evidence="14" key="1">
    <citation type="journal article" date="2019" name="Int. J. Syst. Evol. Microbiol.">
        <title>The Global Catalogue of Microorganisms (GCM) 10K type strain sequencing project: providing services to taxonomists for standard genome sequencing and annotation.</title>
        <authorList>
            <consortium name="The Broad Institute Genomics Platform"/>
            <consortium name="The Broad Institute Genome Sequencing Center for Infectious Disease"/>
            <person name="Wu L."/>
            <person name="Ma J."/>
        </authorList>
    </citation>
    <scope>NUCLEOTIDE SEQUENCE [LARGE SCALE GENOMIC DNA]</scope>
    <source>
        <strain evidence="14">CGMCC 1.15394</strain>
    </source>
</reference>
<dbReference type="SMART" id="SM00448">
    <property type="entry name" value="REC"/>
    <property type="match status" value="1"/>
</dbReference>
<keyword evidence="4 8" id="KW-0597">Phosphoprotein</keyword>
<dbReference type="PRINTS" id="PR00344">
    <property type="entry name" value="BCTRLSENSOR"/>
</dbReference>
<dbReference type="InterPro" id="IPR036890">
    <property type="entry name" value="HATPase_C_sf"/>
</dbReference>
<dbReference type="SUPFAM" id="SSF55874">
    <property type="entry name" value="ATPase domain of HSP90 chaperone/DNA topoisomerase II/histidine kinase"/>
    <property type="match status" value="1"/>
</dbReference>
<dbReference type="Gene3D" id="3.30.565.10">
    <property type="entry name" value="Histidine kinase-like ATPase, C-terminal domain"/>
    <property type="match status" value="1"/>
</dbReference>
<dbReference type="Pfam" id="PF00072">
    <property type="entry name" value="Response_reg"/>
    <property type="match status" value="1"/>
</dbReference>
<keyword evidence="5" id="KW-0808">Transferase</keyword>
<evidence type="ECO:0000259" key="12">
    <source>
        <dbReference type="PROSITE" id="PS50885"/>
    </source>
</evidence>
<keyword evidence="9" id="KW-1133">Transmembrane helix</keyword>
<dbReference type="Pfam" id="PF02518">
    <property type="entry name" value="HATPase_c"/>
    <property type="match status" value="1"/>
</dbReference>
<dbReference type="Pfam" id="PF00512">
    <property type="entry name" value="HisKA"/>
    <property type="match status" value="1"/>
</dbReference>
<accession>A0ABQ1T7V7</accession>
<dbReference type="CDD" id="cd06225">
    <property type="entry name" value="HAMP"/>
    <property type="match status" value="1"/>
</dbReference>
<dbReference type="InterPro" id="IPR003594">
    <property type="entry name" value="HATPase_dom"/>
</dbReference>
<proteinExistence type="predicted"/>
<dbReference type="SUPFAM" id="SSF52172">
    <property type="entry name" value="CheY-like"/>
    <property type="match status" value="1"/>
</dbReference>
<dbReference type="Gene3D" id="3.40.50.2300">
    <property type="match status" value="1"/>
</dbReference>
<gene>
    <name evidence="13" type="ORF">GCM10008027_10570</name>
</gene>
<organism evidence="13 14">
    <name type="scientific">Pseudoalteromonas gelatinilytica</name>
    <dbReference type="NCBI Taxonomy" id="1703256"/>
    <lineage>
        <taxon>Bacteria</taxon>
        <taxon>Pseudomonadati</taxon>
        <taxon>Pseudomonadota</taxon>
        <taxon>Gammaproteobacteria</taxon>
        <taxon>Alteromonadales</taxon>
        <taxon>Pseudoalteromonadaceae</taxon>
        <taxon>Pseudoalteromonas</taxon>
    </lineage>
</organism>
<feature type="domain" description="Histidine kinase" evidence="10">
    <location>
        <begin position="379"/>
        <end position="601"/>
    </location>
</feature>
<keyword evidence="6" id="KW-0418">Kinase</keyword>
<evidence type="ECO:0000256" key="3">
    <source>
        <dbReference type="ARBA" id="ARBA00012438"/>
    </source>
</evidence>
<evidence type="ECO:0000256" key="4">
    <source>
        <dbReference type="ARBA" id="ARBA00022553"/>
    </source>
</evidence>
<evidence type="ECO:0000256" key="7">
    <source>
        <dbReference type="ARBA" id="ARBA00023012"/>
    </source>
</evidence>
<dbReference type="RefSeq" id="WP_188727648.1">
    <property type="nucleotide sequence ID" value="NZ_BMIT01000003.1"/>
</dbReference>
<dbReference type="InterPro" id="IPR011006">
    <property type="entry name" value="CheY-like_superfamily"/>
</dbReference>
<dbReference type="PROSITE" id="PS50110">
    <property type="entry name" value="RESPONSE_REGULATORY"/>
    <property type="match status" value="1"/>
</dbReference>
<keyword evidence="7" id="KW-0902">Two-component regulatory system</keyword>
<dbReference type="SMART" id="SM00387">
    <property type="entry name" value="HATPase_c"/>
    <property type="match status" value="1"/>
</dbReference>
<evidence type="ECO:0000313" key="14">
    <source>
        <dbReference type="Proteomes" id="UP000638462"/>
    </source>
</evidence>
<evidence type="ECO:0000256" key="5">
    <source>
        <dbReference type="ARBA" id="ARBA00022679"/>
    </source>
</evidence>
<protein>
    <recommendedName>
        <fullName evidence="3">histidine kinase</fullName>
        <ecNumber evidence="3">2.7.13.3</ecNumber>
    </recommendedName>
</protein>
<evidence type="ECO:0000259" key="11">
    <source>
        <dbReference type="PROSITE" id="PS50110"/>
    </source>
</evidence>